<sequence>MKKNSYYIAAAGVFAVFGLTESAEALPMFTAQTGMECAGCHTQHMPRLNKVGRKFAASGMTMSRQVSEMKKTSDMDIHPSLLIKSKYTKTWDKPDGHGFIKEGDTNDGELSPVRMTTFYTGGQLTSNIGGILNLGWRKEEGRSISGKVVYAQELEEGYWGAAFYSTATLGPFSGMEFYNTGLYKPLRTFDNKVYSNANQSTKIGTKAATGIQAYYDRDNFLTDGDHFFITAGIYTPGQDNRDLKMSDNILPFARVAYEYPIGDYNVMIGAFIISGGETVSPTEPLSIKRETFGIDMQVEGEIAEREVVLTITNIFKNKVEFTGIGMQLTDDTEDIENDAFSAEGSISVTPSIVAKVGYMYFNDRFDYRYNGIGGGTGEGTGDLKPDVKDLDYAINIGIDYGFTITNTPMKIAVEYAWMNPRLDRVEEYQSFMVTITLPL</sequence>
<evidence type="ECO:0000313" key="2">
    <source>
        <dbReference type="EMBL" id="QOR62855.1"/>
    </source>
</evidence>
<protein>
    <recommendedName>
        <fullName evidence="4">Cytochrome c domain-containing protein</fullName>
    </recommendedName>
</protein>
<dbReference type="Proteomes" id="UP000595074">
    <property type="component" value="Chromosome"/>
</dbReference>
<gene>
    <name evidence="2" type="ORF">IMZ28_05160</name>
</gene>
<organism evidence="2 3">
    <name type="scientific">Sulfurovum indicum</name>
    <dbReference type="NCBI Taxonomy" id="2779528"/>
    <lineage>
        <taxon>Bacteria</taxon>
        <taxon>Pseudomonadati</taxon>
        <taxon>Campylobacterota</taxon>
        <taxon>Epsilonproteobacteria</taxon>
        <taxon>Campylobacterales</taxon>
        <taxon>Sulfurovaceae</taxon>
        <taxon>Sulfurovum</taxon>
    </lineage>
</organism>
<dbReference type="KEGG" id="sinu:IMZ28_05160"/>
<evidence type="ECO:0000313" key="3">
    <source>
        <dbReference type="Proteomes" id="UP000595074"/>
    </source>
</evidence>
<dbReference type="RefSeq" id="WP_197549672.1">
    <property type="nucleotide sequence ID" value="NZ_CP063164.1"/>
</dbReference>
<evidence type="ECO:0008006" key="4">
    <source>
        <dbReference type="Google" id="ProtNLM"/>
    </source>
</evidence>
<proteinExistence type="predicted"/>
<feature type="signal peptide" evidence="1">
    <location>
        <begin position="1"/>
        <end position="25"/>
    </location>
</feature>
<reference evidence="2 3" key="1">
    <citation type="submission" date="2020-10" db="EMBL/GenBank/DDBJ databases">
        <title>The genome of sulfurovum sp.</title>
        <authorList>
            <person name="Xie S."/>
            <person name="Shao Z."/>
            <person name="Jiang L."/>
        </authorList>
    </citation>
    <scope>NUCLEOTIDE SEQUENCE [LARGE SCALE GENOMIC DNA]</scope>
    <source>
        <strain evidence="2 3">ST-419</strain>
    </source>
</reference>
<accession>A0A7M1S5Z8</accession>
<dbReference type="AlphaFoldDB" id="A0A7M1S5Z8"/>
<dbReference type="EMBL" id="CP063164">
    <property type="protein sequence ID" value="QOR62855.1"/>
    <property type="molecule type" value="Genomic_DNA"/>
</dbReference>
<feature type="chain" id="PRO_5029817238" description="Cytochrome c domain-containing protein" evidence="1">
    <location>
        <begin position="26"/>
        <end position="439"/>
    </location>
</feature>
<name>A0A7M1S5Z8_9BACT</name>
<keyword evidence="1" id="KW-0732">Signal</keyword>
<keyword evidence="3" id="KW-1185">Reference proteome</keyword>
<evidence type="ECO:0000256" key="1">
    <source>
        <dbReference type="SAM" id="SignalP"/>
    </source>
</evidence>